<sequence>MLTLFKSINVGLSKRALWRLPEQLTEPLFPIYDQMIWSYSSTLKNGVLLDVGGGFLMPAARSRQYMQSCEVIGFDISAAALRKNHDIDFGICADACKSWPLADESVDIVVSRSLIEHLHDTETFARECYRVLKPGGIAIHVLPGKNSPFSILNRLLPNKVSKHLLNWAFPHRKSELGFPAYYQNCAYPAITQLFERHHFQLEVVRLRYFQSSYFMVFFPVFVLSALYDLLLWRLGIKRLASQFLLVVSKANDECSPQIRNHKAGHAIK</sequence>
<keyword evidence="1" id="KW-0812">Transmembrane</keyword>
<dbReference type="Proteomes" id="UP001626537">
    <property type="component" value="Chromosome"/>
</dbReference>
<dbReference type="SUPFAM" id="SSF53335">
    <property type="entry name" value="S-adenosyl-L-methionine-dependent methyltransferases"/>
    <property type="match status" value="1"/>
</dbReference>
<accession>A0ABZ0I7J3</accession>
<feature type="domain" description="Methyltransferase type 11" evidence="2">
    <location>
        <begin position="49"/>
        <end position="139"/>
    </location>
</feature>
<dbReference type="EMBL" id="CP136864">
    <property type="protein sequence ID" value="WOJ95028.1"/>
    <property type="molecule type" value="Genomic_DNA"/>
</dbReference>
<dbReference type="Pfam" id="PF08241">
    <property type="entry name" value="Methyltransf_11"/>
    <property type="match status" value="1"/>
</dbReference>
<dbReference type="PANTHER" id="PTHR43591:SF24">
    <property type="entry name" value="2-METHOXY-6-POLYPRENYL-1,4-BENZOQUINOL METHYLASE, MITOCHONDRIAL"/>
    <property type="match status" value="1"/>
</dbReference>
<keyword evidence="4" id="KW-1185">Reference proteome</keyword>
<dbReference type="CDD" id="cd02440">
    <property type="entry name" value="AdoMet_MTases"/>
    <property type="match status" value="1"/>
</dbReference>
<dbReference type="RefSeq" id="WP_407349661.1">
    <property type="nucleotide sequence ID" value="NZ_CP136864.1"/>
</dbReference>
<feature type="transmembrane region" description="Helical" evidence="1">
    <location>
        <begin position="213"/>
        <end position="232"/>
    </location>
</feature>
<dbReference type="EC" id="2.1.-.-" evidence="3"/>
<gene>
    <name evidence="3" type="ORF">R0135_07620</name>
</gene>
<dbReference type="GO" id="GO:0032259">
    <property type="term" value="P:methylation"/>
    <property type="evidence" value="ECO:0007669"/>
    <property type="project" value="UniProtKB-KW"/>
</dbReference>
<proteinExistence type="predicted"/>
<dbReference type="InterPro" id="IPR013216">
    <property type="entry name" value="Methyltransf_11"/>
</dbReference>
<name>A0ABZ0I7J3_9GAMM</name>
<dbReference type="Gene3D" id="3.40.50.150">
    <property type="entry name" value="Vaccinia Virus protein VP39"/>
    <property type="match status" value="1"/>
</dbReference>
<dbReference type="PANTHER" id="PTHR43591">
    <property type="entry name" value="METHYLTRANSFERASE"/>
    <property type="match status" value="1"/>
</dbReference>
<keyword evidence="3" id="KW-0489">Methyltransferase</keyword>
<keyword evidence="3" id="KW-0808">Transferase</keyword>
<dbReference type="GO" id="GO:0008168">
    <property type="term" value="F:methyltransferase activity"/>
    <property type="evidence" value="ECO:0007669"/>
    <property type="project" value="UniProtKB-KW"/>
</dbReference>
<evidence type="ECO:0000259" key="2">
    <source>
        <dbReference type="Pfam" id="PF08241"/>
    </source>
</evidence>
<evidence type="ECO:0000313" key="4">
    <source>
        <dbReference type="Proteomes" id="UP001626537"/>
    </source>
</evidence>
<dbReference type="InterPro" id="IPR029063">
    <property type="entry name" value="SAM-dependent_MTases_sf"/>
</dbReference>
<keyword evidence="1" id="KW-1133">Transmembrane helix</keyword>
<evidence type="ECO:0000256" key="1">
    <source>
        <dbReference type="SAM" id="Phobius"/>
    </source>
</evidence>
<reference evidence="3 4" key="1">
    <citation type="submission" date="2023-10" db="EMBL/GenBank/DDBJ databases">
        <title>Two novel species belonging to the OM43/NOR5 clade.</title>
        <authorList>
            <person name="Park M."/>
        </authorList>
    </citation>
    <scope>NUCLEOTIDE SEQUENCE [LARGE SCALE GENOMIC DNA]</scope>
    <source>
        <strain evidence="3 4">IMCC43200</strain>
    </source>
</reference>
<evidence type="ECO:0000313" key="3">
    <source>
        <dbReference type="EMBL" id="WOJ95028.1"/>
    </source>
</evidence>
<keyword evidence="1" id="KW-0472">Membrane</keyword>
<organism evidence="3 4">
    <name type="scientific">Congregibacter variabilis</name>
    <dbReference type="NCBI Taxonomy" id="3081200"/>
    <lineage>
        <taxon>Bacteria</taxon>
        <taxon>Pseudomonadati</taxon>
        <taxon>Pseudomonadota</taxon>
        <taxon>Gammaproteobacteria</taxon>
        <taxon>Cellvibrionales</taxon>
        <taxon>Halieaceae</taxon>
        <taxon>Congregibacter</taxon>
    </lineage>
</organism>
<protein>
    <submittedName>
        <fullName evidence="3">Class I SAM-dependent methyltransferase</fullName>
        <ecNumber evidence="3">2.1.-.-</ecNumber>
    </submittedName>
</protein>